<proteinExistence type="predicted"/>
<organism evidence="1 2">
    <name type="scientific">Mucilaginibacter oryzae</name>
    <dbReference type="NCBI Taxonomy" id="468058"/>
    <lineage>
        <taxon>Bacteria</taxon>
        <taxon>Pseudomonadati</taxon>
        <taxon>Bacteroidota</taxon>
        <taxon>Sphingobacteriia</taxon>
        <taxon>Sphingobacteriales</taxon>
        <taxon>Sphingobacteriaceae</taxon>
        <taxon>Mucilaginibacter</taxon>
    </lineage>
</organism>
<dbReference type="Proteomes" id="UP000245678">
    <property type="component" value="Unassembled WGS sequence"/>
</dbReference>
<comment type="caution">
    <text evidence="1">The sequence shown here is derived from an EMBL/GenBank/DDBJ whole genome shotgun (WGS) entry which is preliminary data.</text>
</comment>
<evidence type="ECO:0008006" key="3">
    <source>
        <dbReference type="Google" id="ProtNLM"/>
    </source>
</evidence>
<dbReference type="EMBL" id="QGHA01000005">
    <property type="protein sequence ID" value="PWK77314.1"/>
    <property type="molecule type" value="Genomic_DNA"/>
</dbReference>
<gene>
    <name evidence="1" type="ORF">LX99_03126</name>
</gene>
<sequence>MNSTNRLVFEAPKSMQVHGCFLKSACTQDKVIYTLSQLRQGTLEDITKKLKEFEPKVNAFTHQKNAAEVLDYLFEKGLVKLTRQNGKLIYNLVNA</sequence>
<dbReference type="RefSeq" id="WP_109608695.1">
    <property type="nucleotide sequence ID" value="NZ_QGHA01000005.1"/>
</dbReference>
<dbReference type="AlphaFoldDB" id="A0A316H8I9"/>
<accession>A0A316H8I9</accession>
<reference evidence="1 2" key="1">
    <citation type="submission" date="2018-05" db="EMBL/GenBank/DDBJ databases">
        <title>Genomic Encyclopedia of Archaeal and Bacterial Type Strains, Phase II (KMG-II): from individual species to whole genera.</title>
        <authorList>
            <person name="Goeker M."/>
        </authorList>
    </citation>
    <scope>NUCLEOTIDE SEQUENCE [LARGE SCALE GENOMIC DNA]</scope>
    <source>
        <strain evidence="1 2">DSM 19975</strain>
    </source>
</reference>
<keyword evidence="2" id="KW-1185">Reference proteome</keyword>
<evidence type="ECO:0000313" key="2">
    <source>
        <dbReference type="Proteomes" id="UP000245678"/>
    </source>
</evidence>
<name>A0A316H8I9_9SPHI</name>
<protein>
    <recommendedName>
        <fullName evidence="3">ArsR family transcriptional regulator</fullName>
    </recommendedName>
</protein>
<evidence type="ECO:0000313" key="1">
    <source>
        <dbReference type="EMBL" id="PWK77314.1"/>
    </source>
</evidence>